<feature type="transmembrane region" description="Helical" evidence="1">
    <location>
        <begin position="21"/>
        <end position="41"/>
    </location>
</feature>
<evidence type="ECO:0000256" key="1">
    <source>
        <dbReference type="SAM" id="Phobius"/>
    </source>
</evidence>
<evidence type="ECO:0000313" key="2">
    <source>
        <dbReference type="EMBL" id="GAA3751100.1"/>
    </source>
</evidence>
<name>A0ABP7FYI3_9MICO</name>
<dbReference type="Proteomes" id="UP001500540">
    <property type="component" value="Unassembled WGS sequence"/>
</dbReference>
<dbReference type="EMBL" id="BAABAF010000001">
    <property type="protein sequence ID" value="GAA3751100.1"/>
    <property type="molecule type" value="Genomic_DNA"/>
</dbReference>
<keyword evidence="3" id="KW-1185">Reference proteome</keyword>
<organism evidence="2 3">
    <name type="scientific">Microbacterium kribbense</name>
    <dbReference type="NCBI Taxonomy" id="433645"/>
    <lineage>
        <taxon>Bacteria</taxon>
        <taxon>Bacillati</taxon>
        <taxon>Actinomycetota</taxon>
        <taxon>Actinomycetes</taxon>
        <taxon>Micrococcales</taxon>
        <taxon>Microbacteriaceae</taxon>
        <taxon>Microbacterium</taxon>
    </lineage>
</organism>
<evidence type="ECO:0000313" key="3">
    <source>
        <dbReference type="Proteomes" id="UP001500540"/>
    </source>
</evidence>
<dbReference type="RefSeq" id="WP_344779309.1">
    <property type="nucleotide sequence ID" value="NZ_BAABAF010000001.1"/>
</dbReference>
<sequence>MTFNDNARVGPSRARRRGKGITVAGVVVGVRAIAVLLLNLFTGGDFTFAAAARGL</sequence>
<keyword evidence="1" id="KW-0472">Membrane</keyword>
<proteinExistence type="predicted"/>
<keyword evidence="1" id="KW-0812">Transmembrane</keyword>
<reference evidence="3" key="1">
    <citation type="journal article" date="2019" name="Int. J. Syst. Evol. Microbiol.">
        <title>The Global Catalogue of Microorganisms (GCM) 10K type strain sequencing project: providing services to taxonomists for standard genome sequencing and annotation.</title>
        <authorList>
            <consortium name="The Broad Institute Genomics Platform"/>
            <consortium name="The Broad Institute Genome Sequencing Center for Infectious Disease"/>
            <person name="Wu L."/>
            <person name="Ma J."/>
        </authorList>
    </citation>
    <scope>NUCLEOTIDE SEQUENCE [LARGE SCALE GENOMIC DNA]</scope>
    <source>
        <strain evidence="3">JCM 16950</strain>
    </source>
</reference>
<gene>
    <name evidence="2" type="ORF">GCM10022240_00400</name>
</gene>
<protein>
    <submittedName>
        <fullName evidence="2">Uncharacterized protein</fullName>
    </submittedName>
</protein>
<keyword evidence="1" id="KW-1133">Transmembrane helix</keyword>
<comment type="caution">
    <text evidence="2">The sequence shown here is derived from an EMBL/GenBank/DDBJ whole genome shotgun (WGS) entry which is preliminary data.</text>
</comment>
<accession>A0ABP7FYI3</accession>